<dbReference type="SUPFAM" id="SSF56672">
    <property type="entry name" value="DNA/RNA polymerases"/>
    <property type="match status" value="1"/>
</dbReference>
<dbReference type="InterPro" id="IPR050951">
    <property type="entry name" value="Retrovirus_Pol_polyprotein"/>
</dbReference>
<dbReference type="AlphaFoldDB" id="A0A7D9E956"/>
<evidence type="ECO:0000256" key="3">
    <source>
        <dbReference type="ARBA" id="ARBA00022722"/>
    </source>
</evidence>
<keyword evidence="6" id="KW-0695">RNA-directed DNA polymerase</keyword>
<keyword evidence="2" id="KW-0548">Nucleotidyltransferase</keyword>
<sequence length="535" mass="59409">MDKVLRPERLETDPNSSTAATEWQHWKRTFENFLSVLPRERLDKFGVLTNFVSPTVFQYIEDSEDYTAAISILEALFVKPTNEIYARHLLATRRQRTNETLDEYLQVLKTLSKDCNFKNATALQYRDESIRDAFITGLLSNSIRQRLLENKTLDLKTMFDQARSLESAMKSSESYTDSQASFNAAVPSSPPATPPLDNKDPSSLAALPTEGAFCFFCGNNRHPRSKCPARDAICMKCQKKGHFAKVCRGKAAVKPVSLNSAAVWFPTLATVTPPVNPASLSKSSAMVFLNGFKVKALFDSGSSESFIHPSLVETASLFVHPSSGTVSLATSDNVTKVAGWIPAFSDKVKPLSSCKTFPLSQQAVDAFESLKKSIEKAVVTAVDESIPFDVETDASDVALAATLNQNGRPVAFFSRTLQGSELKHAAVEKEAQAIIEAVRHWRHFLTGRHFTLKTDQKSVSYMFDVQHKGKIKNDKIMRWKLELACYSFDIVYCPGKSNVAPDTLSRATCATTSESLYNLHESLCHPGVTRLYHFV</sequence>
<evidence type="ECO:0000313" key="8">
    <source>
        <dbReference type="Proteomes" id="UP001152795"/>
    </source>
</evidence>
<dbReference type="GO" id="GO:0016787">
    <property type="term" value="F:hydrolase activity"/>
    <property type="evidence" value="ECO:0007669"/>
    <property type="project" value="UniProtKB-KW"/>
</dbReference>
<dbReference type="GO" id="GO:0003964">
    <property type="term" value="F:RNA-directed DNA polymerase activity"/>
    <property type="evidence" value="ECO:0007669"/>
    <property type="project" value="UniProtKB-KW"/>
</dbReference>
<keyword evidence="1" id="KW-0808">Transferase</keyword>
<evidence type="ECO:0000256" key="4">
    <source>
        <dbReference type="ARBA" id="ARBA00022759"/>
    </source>
</evidence>
<dbReference type="Proteomes" id="UP001152795">
    <property type="component" value="Unassembled WGS sequence"/>
</dbReference>
<dbReference type="EMBL" id="CACRXK020004165">
    <property type="protein sequence ID" value="CAB4001738.1"/>
    <property type="molecule type" value="Genomic_DNA"/>
</dbReference>
<dbReference type="InterPro" id="IPR036875">
    <property type="entry name" value="Znf_CCHC_sf"/>
</dbReference>
<dbReference type="CDD" id="cd09274">
    <property type="entry name" value="RNase_HI_RT_Ty3"/>
    <property type="match status" value="1"/>
</dbReference>
<comment type="caution">
    <text evidence="7">The sequence shown here is derived from an EMBL/GenBank/DDBJ whole genome shotgun (WGS) entry which is preliminary data.</text>
</comment>
<dbReference type="GO" id="GO:0003676">
    <property type="term" value="F:nucleic acid binding"/>
    <property type="evidence" value="ECO:0007669"/>
    <property type="project" value="InterPro"/>
</dbReference>
<dbReference type="InterPro" id="IPR021109">
    <property type="entry name" value="Peptidase_aspartic_dom_sf"/>
</dbReference>
<dbReference type="InterPro" id="IPR041373">
    <property type="entry name" value="RT_RNaseH"/>
</dbReference>
<dbReference type="InterPro" id="IPR043502">
    <property type="entry name" value="DNA/RNA_pol_sf"/>
</dbReference>
<dbReference type="PANTHER" id="PTHR37984:SF5">
    <property type="entry name" value="PROTEIN NYNRIN-LIKE"/>
    <property type="match status" value="1"/>
</dbReference>
<dbReference type="Gene3D" id="2.40.70.10">
    <property type="entry name" value="Acid Proteases"/>
    <property type="match status" value="1"/>
</dbReference>
<dbReference type="InterPro" id="IPR001878">
    <property type="entry name" value="Znf_CCHC"/>
</dbReference>
<keyword evidence="4" id="KW-0255">Endonuclease</keyword>
<keyword evidence="8" id="KW-1185">Reference proteome</keyword>
<dbReference type="OrthoDB" id="5982218at2759"/>
<name>A0A7D9E956_PARCT</name>
<dbReference type="Gene3D" id="4.10.60.10">
    <property type="entry name" value="Zinc finger, CCHC-type"/>
    <property type="match status" value="1"/>
</dbReference>
<dbReference type="GO" id="GO:0004519">
    <property type="term" value="F:endonuclease activity"/>
    <property type="evidence" value="ECO:0007669"/>
    <property type="project" value="UniProtKB-KW"/>
</dbReference>
<gene>
    <name evidence="7" type="ORF">PACLA_8A086035</name>
</gene>
<keyword evidence="5" id="KW-0378">Hydrolase</keyword>
<evidence type="ECO:0000256" key="2">
    <source>
        <dbReference type="ARBA" id="ARBA00022695"/>
    </source>
</evidence>
<evidence type="ECO:0000313" key="7">
    <source>
        <dbReference type="EMBL" id="CAB4001738.1"/>
    </source>
</evidence>
<evidence type="ECO:0000256" key="5">
    <source>
        <dbReference type="ARBA" id="ARBA00022801"/>
    </source>
</evidence>
<dbReference type="PANTHER" id="PTHR37984">
    <property type="entry name" value="PROTEIN CBG26694"/>
    <property type="match status" value="1"/>
</dbReference>
<dbReference type="GO" id="GO:0008270">
    <property type="term" value="F:zinc ion binding"/>
    <property type="evidence" value="ECO:0007669"/>
    <property type="project" value="InterPro"/>
</dbReference>
<reference evidence="7" key="1">
    <citation type="submission" date="2020-04" db="EMBL/GenBank/DDBJ databases">
        <authorList>
            <person name="Alioto T."/>
            <person name="Alioto T."/>
            <person name="Gomez Garrido J."/>
        </authorList>
    </citation>
    <scope>NUCLEOTIDE SEQUENCE</scope>
    <source>
        <strain evidence="7">A484AB</strain>
    </source>
</reference>
<dbReference type="SMART" id="SM00343">
    <property type="entry name" value="ZnF_C2HC"/>
    <property type="match status" value="2"/>
</dbReference>
<evidence type="ECO:0000256" key="1">
    <source>
        <dbReference type="ARBA" id="ARBA00022679"/>
    </source>
</evidence>
<proteinExistence type="predicted"/>
<dbReference type="Pfam" id="PF17917">
    <property type="entry name" value="RT_RNaseH"/>
    <property type="match status" value="1"/>
</dbReference>
<dbReference type="SUPFAM" id="SSF57756">
    <property type="entry name" value="Retrovirus zinc finger-like domains"/>
    <property type="match status" value="1"/>
</dbReference>
<keyword evidence="3" id="KW-0540">Nuclease</keyword>
<accession>A0A7D9E956</accession>
<protein>
    <submittedName>
        <fullName evidence="7">Retrovirus-related Pol poly from transposon</fullName>
    </submittedName>
</protein>
<evidence type="ECO:0000256" key="6">
    <source>
        <dbReference type="ARBA" id="ARBA00022918"/>
    </source>
</evidence>
<organism evidence="7 8">
    <name type="scientific">Paramuricea clavata</name>
    <name type="common">Red gorgonian</name>
    <name type="synonym">Violescent sea-whip</name>
    <dbReference type="NCBI Taxonomy" id="317549"/>
    <lineage>
        <taxon>Eukaryota</taxon>
        <taxon>Metazoa</taxon>
        <taxon>Cnidaria</taxon>
        <taxon>Anthozoa</taxon>
        <taxon>Octocorallia</taxon>
        <taxon>Malacalcyonacea</taxon>
        <taxon>Plexauridae</taxon>
        <taxon>Paramuricea</taxon>
    </lineage>
</organism>